<feature type="compositionally biased region" description="Low complexity" evidence="10">
    <location>
        <begin position="138"/>
        <end position="173"/>
    </location>
</feature>
<dbReference type="Proteomes" id="UP000481858">
    <property type="component" value="Unassembled WGS sequence"/>
</dbReference>
<evidence type="ECO:0000256" key="11">
    <source>
        <dbReference type="SAM" id="SignalP"/>
    </source>
</evidence>
<keyword evidence="8" id="KW-0449">Lipoprotein</keyword>
<evidence type="ECO:0000256" key="7">
    <source>
        <dbReference type="ARBA" id="ARBA00023157"/>
    </source>
</evidence>
<reference evidence="13 14" key="1">
    <citation type="submission" date="2019-12" db="EMBL/GenBank/DDBJ databases">
        <title>Draft genome sequence of the ascomycete Xylaria multiplex DSM 110363.</title>
        <authorList>
            <person name="Buettner E."/>
            <person name="Kellner H."/>
        </authorList>
    </citation>
    <scope>NUCLEOTIDE SEQUENCE [LARGE SCALE GENOMIC DNA]</scope>
    <source>
        <strain evidence="13 14">DSM 110363</strain>
    </source>
</reference>
<comment type="similarity">
    <text evidence="3">Belongs to the RBT5 family.</text>
</comment>
<keyword evidence="14" id="KW-1185">Reference proteome</keyword>
<dbReference type="AlphaFoldDB" id="A0A7C8IKK5"/>
<dbReference type="GO" id="GO:0098552">
    <property type="term" value="C:side of membrane"/>
    <property type="evidence" value="ECO:0007669"/>
    <property type="project" value="UniProtKB-KW"/>
</dbReference>
<keyword evidence="5" id="KW-0325">Glycoprotein</keyword>
<dbReference type="InParanoid" id="A0A7C8IKK5"/>
<name>A0A7C8IKK5_9PEZI</name>
<evidence type="ECO:0000256" key="6">
    <source>
        <dbReference type="ARBA" id="ARBA00022729"/>
    </source>
</evidence>
<protein>
    <recommendedName>
        <fullName evidence="12">CFEM domain-containing protein</fullName>
    </recommendedName>
</protein>
<feature type="binding site" description="axial binding residue" evidence="9">
    <location>
        <position position="47"/>
    </location>
    <ligand>
        <name>heme</name>
        <dbReference type="ChEBI" id="CHEBI:30413"/>
    </ligand>
    <ligandPart>
        <name>Fe</name>
        <dbReference type="ChEBI" id="CHEBI:18248"/>
    </ligandPart>
</feature>
<keyword evidence="7 9" id="KW-1015">Disulfide bond</keyword>
<evidence type="ECO:0000256" key="4">
    <source>
        <dbReference type="ARBA" id="ARBA00022525"/>
    </source>
</evidence>
<sequence>MKLFLVLGAVALVHGQADSTGYFPGEPSCALPCLSSAIPAAGCQLSDIGCQCGPTQSAIASRIQGCIISSCTNPTDLGQAVNAGQAVCSSFFAGELSFTQPGGPAQTPTPVPGSSSNLGNTSVILTNSPTPSATSTVGTDSTSTESAASDGTHTDTLIGSTTTTPTDTLLPSTSATPGAAATLARLGAGALAGIMGAIAFF</sequence>
<gene>
    <name evidence="13" type="ORF">GQX73_g10164</name>
</gene>
<keyword evidence="5" id="KW-0336">GPI-anchor</keyword>
<accession>A0A7C8IKK5</accession>
<keyword evidence="9" id="KW-0408">Iron</keyword>
<comment type="subcellular location">
    <subcellularLocation>
        <location evidence="1">Membrane</location>
        <topology evidence="1">Lipid-anchor</topology>
        <topology evidence="1">GPI-anchor</topology>
    </subcellularLocation>
    <subcellularLocation>
        <location evidence="2">Secreted</location>
    </subcellularLocation>
</comment>
<dbReference type="OrthoDB" id="3559948at2759"/>
<comment type="caution">
    <text evidence="13">The sequence shown here is derived from an EMBL/GenBank/DDBJ whole genome shotgun (WGS) entry which is preliminary data.</text>
</comment>
<feature type="region of interest" description="Disordered" evidence="10">
    <location>
        <begin position="125"/>
        <end position="173"/>
    </location>
</feature>
<comment type="caution">
    <text evidence="9">Lacks conserved residue(s) required for the propagation of feature annotation.</text>
</comment>
<dbReference type="GO" id="GO:0046872">
    <property type="term" value="F:metal ion binding"/>
    <property type="evidence" value="ECO:0007669"/>
    <property type="project" value="UniProtKB-UniRule"/>
</dbReference>
<evidence type="ECO:0000256" key="8">
    <source>
        <dbReference type="ARBA" id="ARBA00023288"/>
    </source>
</evidence>
<evidence type="ECO:0000256" key="1">
    <source>
        <dbReference type="ARBA" id="ARBA00004589"/>
    </source>
</evidence>
<dbReference type="InterPro" id="IPR008427">
    <property type="entry name" value="Extracellular_membr_CFEM_dom"/>
</dbReference>
<keyword evidence="9" id="KW-0349">Heme</keyword>
<feature type="domain" description="CFEM" evidence="12">
    <location>
        <begin position="1"/>
        <end position="115"/>
    </location>
</feature>
<feature type="disulfide bond" evidence="9">
    <location>
        <begin position="43"/>
        <end position="50"/>
    </location>
</feature>
<keyword evidence="5" id="KW-0472">Membrane</keyword>
<keyword evidence="9" id="KW-0479">Metal-binding</keyword>
<evidence type="ECO:0000313" key="13">
    <source>
        <dbReference type="EMBL" id="KAF2963403.1"/>
    </source>
</evidence>
<evidence type="ECO:0000256" key="5">
    <source>
        <dbReference type="ARBA" id="ARBA00022622"/>
    </source>
</evidence>
<proteinExistence type="inferred from homology"/>
<feature type="signal peptide" evidence="11">
    <location>
        <begin position="1"/>
        <end position="15"/>
    </location>
</feature>
<dbReference type="GO" id="GO:0005576">
    <property type="term" value="C:extracellular region"/>
    <property type="evidence" value="ECO:0007669"/>
    <property type="project" value="UniProtKB-SubCell"/>
</dbReference>
<keyword evidence="6 11" id="KW-0732">Signal</keyword>
<feature type="chain" id="PRO_5028929001" description="CFEM domain-containing protein" evidence="11">
    <location>
        <begin position="16"/>
        <end position="201"/>
    </location>
</feature>
<evidence type="ECO:0000256" key="3">
    <source>
        <dbReference type="ARBA" id="ARBA00010031"/>
    </source>
</evidence>
<feature type="compositionally biased region" description="Polar residues" evidence="10">
    <location>
        <begin position="125"/>
        <end position="137"/>
    </location>
</feature>
<organism evidence="13 14">
    <name type="scientific">Xylaria multiplex</name>
    <dbReference type="NCBI Taxonomy" id="323545"/>
    <lineage>
        <taxon>Eukaryota</taxon>
        <taxon>Fungi</taxon>
        <taxon>Dikarya</taxon>
        <taxon>Ascomycota</taxon>
        <taxon>Pezizomycotina</taxon>
        <taxon>Sordariomycetes</taxon>
        <taxon>Xylariomycetidae</taxon>
        <taxon>Xylariales</taxon>
        <taxon>Xylariaceae</taxon>
        <taxon>Xylaria</taxon>
    </lineage>
</organism>
<evidence type="ECO:0000259" key="12">
    <source>
        <dbReference type="PROSITE" id="PS52012"/>
    </source>
</evidence>
<dbReference type="Pfam" id="PF05730">
    <property type="entry name" value="CFEM"/>
    <property type="match status" value="1"/>
</dbReference>
<keyword evidence="4" id="KW-0964">Secreted</keyword>
<evidence type="ECO:0000256" key="10">
    <source>
        <dbReference type="SAM" id="MobiDB-lite"/>
    </source>
</evidence>
<dbReference type="EMBL" id="WUBL01000206">
    <property type="protein sequence ID" value="KAF2963403.1"/>
    <property type="molecule type" value="Genomic_DNA"/>
</dbReference>
<dbReference type="PROSITE" id="PS52012">
    <property type="entry name" value="CFEM"/>
    <property type="match status" value="1"/>
</dbReference>
<evidence type="ECO:0000313" key="14">
    <source>
        <dbReference type="Proteomes" id="UP000481858"/>
    </source>
</evidence>
<evidence type="ECO:0000256" key="2">
    <source>
        <dbReference type="ARBA" id="ARBA00004613"/>
    </source>
</evidence>
<evidence type="ECO:0000256" key="9">
    <source>
        <dbReference type="PROSITE-ProRule" id="PRU01356"/>
    </source>
</evidence>